<keyword evidence="1" id="KW-0812">Transmembrane</keyword>
<dbReference type="OrthoDB" id="3700600at2"/>
<organism evidence="3 4">
    <name type="scientific">Nocardiopsis gilva YIM 90087</name>
    <dbReference type="NCBI Taxonomy" id="1235441"/>
    <lineage>
        <taxon>Bacteria</taxon>
        <taxon>Bacillati</taxon>
        <taxon>Actinomycetota</taxon>
        <taxon>Actinomycetes</taxon>
        <taxon>Streptosporangiales</taxon>
        <taxon>Nocardiopsidaceae</taxon>
        <taxon>Nocardiopsis</taxon>
    </lineage>
</organism>
<feature type="transmembrane region" description="Helical" evidence="1">
    <location>
        <begin position="6"/>
        <end position="26"/>
    </location>
</feature>
<dbReference type="InterPro" id="IPR032816">
    <property type="entry name" value="VTT_dom"/>
</dbReference>
<dbReference type="Proteomes" id="UP000215005">
    <property type="component" value="Chromosome"/>
</dbReference>
<protein>
    <recommendedName>
        <fullName evidence="2">VTT domain-containing protein</fullName>
    </recommendedName>
</protein>
<accession>A0A223S474</accession>
<keyword evidence="4" id="KW-1185">Reference proteome</keyword>
<evidence type="ECO:0000313" key="4">
    <source>
        <dbReference type="Proteomes" id="UP000215005"/>
    </source>
</evidence>
<dbReference type="EMBL" id="CP022753">
    <property type="protein sequence ID" value="ASU82901.1"/>
    <property type="molecule type" value="Genomic_DNA"/>
</dbReference>
<feature type="domain" description="VTT" evidence="2">
    <location>
        <begin position="33"/>
        <end position="147"/>
    </location>
</feature>
<reference evidence="3 4" key="1">
    <citation type="submission" date="2017-08" db="EMBL/GenBank/DDBJ databases">
        <title>The complete genome sequence of Nocardiopsis gilva YIM 90087.</title>
        <authorList>
            <person name="Yin M."/>
            <person name="Tang S."/>
        </authorList>
    </citation>
    <scope>NUCLEOTIDE SEQUENCE [LARGE SCALE GENOMIC DNA]</scope>
    <source>
        <strain evidence="3 4">YIM 90087</strain>
    </source>
</reference>
<keyword evidence="1" id="KW-0472">Membrane</keyword>
<gene>
    <name evidence="3" type="ORF">CDO52_08980</name>
</gene>
<feature type="transmembrane region" description="Helical" evidence="1">
    <location>
        <begin position="95"/>
        <end position="119"/>
    </location>
</feature>
<evidence type="ECO:0000259" key="2">
    <source>
        <dbReference type="Pfam" id="PF09335"/>
    </source>
</evidence>
<feature type="transmembrane region" description="Helical" evidence="1">
    <location>
        <begin position="126"/>
        <end position="147"/>
    </location>
</feature>
<keyword evidence="1" id="KW-1133">Transmembrane helix</keyword>
<dbReference type="Pfam" id="PF09335">
    <property type="entry name" value="VTT_dom"/>
    <property type="match status" value="1"/>
</dbReference>
<proteinExistence type="predicted"/>
<feature type="transmembrane region" description="Helical" evidence="1">
    <location>
        <begin position="38"/>
        <end position="59"/>
    </location>
</feature>
<evidence type="ECO:0000313" key="3">
    <source>
        <dbReference type="EMBL" id="ASU82901.1"/>
    </source>
</evidence>
<dbReference type="AlphaFoldDB" id="A0A223S474"/>
<sequence>MTETALAFGFGLVSALLPFLNVELYLLGAATLMGDGALFAMAVAAGLGQTLGKIVYYYLGKGVLDIPWLKRRSETPSRWSARMAQWRTKAEGRPWWAAGLLGVSSFSSIPPFMVIAVLAGTVRMPLWSFVVVTMVTRTVRFLLLVYAPGTVMAFLPG</sequence>
<evidence type="ECO:0000256" key="1">
    <source>
        <dbReference type="SAM" id="Phobius"/>
    </source>
</evidence>
<dbReference type="RefSeq" id="WP_017617471.1">
    <property type="nucleotide sequence ID" value="NZ_ANBG01000077.1"/>
</dbReference>
<name>A0A223S474_9ACTN</name>
<dbReference type="KEGG" id="ngv:CDO52_08980"/>